<dbReference type="Proteomes" id="UP000248806">
    <property type="component" value="Unassembled WGS sequence"/>
</dbReference>
<dbReference type="InterPro" id="IPR002347">
    <property type="entry name" value="SDR_fam"/>
</dbReference>
<reference evidence="1 2" key="1">
    <citation type="submission" date="2018-06" db="EMBL/GenBank/DDBJ databases">
        <title>Genomic Encyclopedia of Archaeal and Bacterial Type Strains, Phase II (KMG-II): from individual species to whole genera.</title>
        <authorList>
            <person name="Goeker M."/>
        </authorList>
    </citation>
    <scope>NUCLEOTIDE SEQUENCE [LARGE SCALE GENOMIC DNA]</scope>
    <source>
        <strain evidence="1 2">ATCC BAA-1881</strain>
    </source>
</reference>
<evidence type="ECO:0000313" key="2">
    <source>
        <dbReference type="Proteomes" id="UP000248806"/>
    </source>
</evidence>
<proteinExistence type="predicted"/>
<evidence type="ECO:0000313" key="1">
    <source>
        <dbReference type="EMBL" id="PZW24104.1"/>
    </source>
</evidence>
<protein>
    <submittedName>
        <fullName evidence="1">NAD(P)-dependent dehydrogenase (Short-subunit alcohol dehydrogenase family)</fullName>
    </submittedName>
</protein>
<dbReference type="PANTHER" id="PTHR44147">
    <property type="entry name" value="DEHYDROGENASE/REDUCTASE SDR FAMILY MEMBER 1"/>
    <property type="match status" value="1"/>
</dbReference>
<dbReference type="RefSeq" id="WP_111325097.1">
    <property type="nucleotide sequence ID" value="NZ_BIFX01000002.1"/>
</dbReference>
<name>A0A326U0V9_THEHA</name>
<keyword evidence="2" id="KW-1185">Reference proteome</keyword>
<dbReference type="Pfam" id="PF00106">
    <property type="entry name" value="adh_short"/>
    <property type="match status" value="1"/>
</dbReference>
<dbReference type="NCBIfam" id="NF006159">
    <property type="entry name" value="PRK08303.1"/>
    <property type="match status" value="1"/>
</dbReference>
<accession>A0A326U0V9</accession>
<dbReference type="PRINTS" id="PR00081">
    <property type="entry name" value="GDHRDH"/>
</dbReference>
<dbReference type="Gene3D" id="3.40.50.720">
    <property type="entry name" value="NAD(P)-binding Rossmann-like Domain"/>
    <property type="match status" value="1"/>
</dbReference>
<dbReference type="AlphaFoldDB" id="A0A326U0V9"/>
<gene>
    <name evidence="1" type="ORF">EI42_04795</name>
</gene>
<organism evidence="1 2">
    <name type="scientific">Thermosporothrix hazakensis</name>
    <dbReference type="NCBI Taxonomy" id="644383"/>
    <lineage>
        <taxon>Bacteria</taxon>
        <taxon>Bacillati</taxon>
        <taxon>Chloroflexota</taxon>
        <taxon>Ktedonobacteria</taxon>
        <taxon>Ktedonobacterales</taxon>
        <taxon>Thermosporotrichaceae</taxon>
        <taxon>Thermosporothrix</taxon>
    </lineage>
</organism>
<dbReference type="PANTHER" id="PTHR44147:SF2">
    <property type="entry name" value="DEHYDROGENASE_REDUCTASE SDR FAMILY MEMBER 1"/>
    <property type="match status" value="1"/>
</dbReference>
<dbReference type="SUPFAM" id="SSF51735">
    <property type="entry name" value="NAD(P)-binding Rossmann-fold domains"/>
    <property type="match status" value="1"/>
</dbReference>
<dbReference type="InterPro" id="IPR036291">
    <property type="entry name" value="NAD(P)-bd_dom_sf"/>
</dbReference>
<comment type="caution">
    <text evidence="1">The sequence shown here is derived from an EMBL/GenBank/DDBJ whole genome shotgun (WGS) entry which is preliminary data.</text>
</comment>
<dbReference type="EMBL" id="QKUF01000023">
    <property type="protein sequence ID" value="PZW24104.1"/>
    <property type="molecule type" value="Genomic_DNA"/>
</dbReference>
<dbReference type="OrthoDB" id="63584at2"/>
<sequence length="289" mass="31811">MKPLAGKVAVVAGATRGAGRGIALMLGEAGATVYVTGRSTREQPSDMGRPETIEETVELIAERGGVGIAVRVDYSVDEEVRQLFQRVGEEQNGQLDILVNDLWGINSMQYWEKPFWETPLSHGLLMQERALFTHLRSSYYGAPLMVARKQGLIVEVTDGVGYHYRGNLYYSLAKVGNVHLAEALAAELRPYHVAVVSLTPGYLRSEAMLEKRGVTEANWQEVIKTDPHFAASETPGFIGRAVVALASDPDVFAKTGQSLSSWDLSEEYGFTDLDGRRPHWGRHIAEHGL</sequence>